<evidence type="ECO:0000256" key="2">
    <source>
        <dbReference type="SAM" id="Phobius"/>
    </source>
</evidence>
<evidence type="ECO:0000256" key="1">
    <source>
        <dbReference type="SAM" id="MobiDB-lite"/>
    </source>
</evidence>
<keyword evidence="4" id="KW-1185">Reference proteome</keyword>
<dbReference type="GeneTree" id="ENSGT01130000279495"/>
<organism evidence="3 4">
    <name type="scientific">Mastacembelus armatus</name>
    <name type="common">zig-zag eel</name>
    <dbReference type="NCBI Taxonomy" id="205130"/>
    <lineage>
        <taxon>Eukaryota</taxon>
        <taxon>Metazoa</taxon>
        <taxon>Chordata</taxon>
        <taxon>Craniata</taxon>
        <taxon>Vertebrata</taxon>
        <taxon>Euteleostomi</taxon>
        <taxon>Actinopterygii</taxon>
        <taxon>Neopterygii</taxon>
        <taxon>Teleostei</taxon>
        <taxon>Neoteleostei</taxon>
        <taxon>Acanthomorphata</taxon>
        <taxon>Anabantaria</taxon>
        <taxon>Synbranchiformes</taxon>
        <taxon>Mastacembelidae</taxon>
        <taxon>Mastacembelus</taxon>
    </lineage>
</organism>
<keyword evidence="2" id="KW-0812">Transmembrane</keyword>
<sequence>LKAASSALKNTLDHISLLGTPVSDPVGLSGTPVSDPVGLSGTPVSDPVGLSGTPVSDPVCLSGTPVSDPVCLSGTPVSDPVGLSGTPVSDPVGLSGTPVSDPVGLSETPVSDPVCLSGTPVSDPVGLSETPVSDPVCLSGTPVGPSRFSRFQFKYSVHVCRSSCESKCGACAPQLPCCLLRNRWCVEGSDLCRKSVLRVHSRTKSGFLGMENRGKVFCLHRKILVLMLTVPCGCNLHFSPVFILTVYCVVIFFIHLVICCSCWRLVEFKHSARTFLFL</sequence>
<name>A0A7N8YF70_9TELE</name>
<protein>
    <submittedName>
        <fullName evidence="3">Uncharacterized protein</fullName>
    </submittedName>
</protein>
<reference evidence="3" key="2">
    <citation type="submission" date="2025-09" db="UniProtKB">
        <authorList>
            <consortium name="Ensembl"/>
        </authorList>
    </citation>
    <scope>IDENTIFICATION</scope>
</reference>
<dbReference type="InParanoid" id="A0A7N8YF70"/>
<keyword evidence="2" id="KW-1133">Transmembrane helix</keyword>
<reference evidence="3" key="1">
    <citation type="submission" date="2025-08" db="UniProtKB">
        <authorList>
            <consortium name="Ensembl"/>
        </authorList>
    </citation>
    <scope>IDENTIFICATION</scope>
</reference>
<dbReference type="Proteomes" id="UP000261640">
    <property type="component" value="Unplaced"/>
</dbReference>
<feature type="region of interest" description="Disordered" evidence="1">
    <location>
        <begin position="19"/>
        <end position="51"/>
    </location>
</feature>
<proteinExistence type="predicted"/>
<feature type="transmembrane region" description="Helical" evidence="2">
    <location>
        <begin position="241"/>
        <end position="266"/>
    </location>
</feature>
<evidence type="ECO:0000313" key="4">
    <source>
        <dbReference type="Proteomes" id="UP000261640"/>
    </source>
</evidence>
<dbReference type="Ensembl" id="ENSMAMT00000057892.1">
    <property type="protein sequence ID" value="ENSMAMP00000063989.1"/>
    <property type="gene ID" value="ENSMAMG00000027681.1"/>
</dbReference>
<evidence type="ECO:0000313" key="3">
    <source>
        <dbReference type="Ensembl" id="ENSMAMP00000063989.1"/>
    </source>
</evidence>
<accession>A0A7N8YF70</accession>
<keyword evidence="2" id="KW-0472">Membrane</keyword>
<dbReference type="AlphaFoldDB" id="A0A7N8YF70"/>